<dbReference type="SMART" id="SM00091">
    <property type="entry name" value="PAS"/>
    <property type="match status" value="4"/>
</dbReference>
<dbReference type="Pfam" id="PF00989">
    <property type="entry name" value="PAS"/>
    <property type="match status" value="1"/>
</dbReference>
<dbReference type="InterPro" id="IPR001345">
    <property type="entry name" value="PG/BPGM_mutase_AS"/>
</dbReference>
<gene>
    <name evidence="12" type="ORF">R5W23_005899</name>
</gene>
<dbReference type="Pfam" id="PF00072">
    <property type="entry name" value="Response_reg"/>
    <property type="match status" value="1"/>
</dbReference>
<dbReference type="InterPro" id="IPR036097">
    <property type="entry name" value="HisK_dim/P_sf"/>
</dbReference>
<dbReference type="RefSeq" id="WP_320685626.1">
    <property type="nucleotide sequence ID" value="NZ_JAXBLV010000056.1"/>
</dbReference>
<feature type="transmembrane region" description="Helical" evidence="7">
    <location>
        <begin position="49"/>
        <end position="70"/>
    </location>
</feature>
<feature type="domain" description="PAS" evidence="10">
    <location>
        <begin position="681"/>
        <end position="751"/>
    </location>
</feature>
<dbReference type="InterPro" id="IPR003661">
    <property type="entry name" value="HisK_dim/P_dom"/>
</dbReference>
<evidence type="ECO:0000256" key="5">
    <source>
        <dbReference type="ARBA" id="ARBA00022777"/>
    </source>
</evidence>
<feature type="transmembrane region" description="Helical" evidence="7">
    <location>
        <begin position="153"/>
        <end position="174"/>
    </location>
</feature>
<evidence type="ECO:0000259" key="8">
    <source>
        <dbReference type="PROSITE" id="PS50109"/>
    </source>
</evidence>
<dbReference type="InterPro" id="IPR013655">
    <property type="entry name" value="PAS_fold_3"/>
</dbReference>
<dbReference type="PANTHER" id="PTHR43304:SF1">
    <property type="entry name" value="PAC DOMAIN-CONTAINING PROTEIN"/>
    <property type="match status" value="1"/>
</dbReference>
<feature type="domain" description="PAC" evidence="11">
    <location>
        <begin position="374"/>
        <end position="426"/>
    </location>
</feature>
<dbReference type="SMART" id="SM00086">
    <property type="entry name" value="PAC"/>
    <property type="match status" value="4"/>
</dbReference>
<dbReference type="InterPro" id="IPR013656">
    <property type="entry name" value="PAS_4"/>
</dbReference>
<dbReference type="Pfam" id="PF08448">
    <property type="entry name" value="PAS_4"/>
    <property type="match status" value="2"/>
</dbReference>
<feature type="modified residue" description="4-aspartylphosphate" evidence="6">
    <location>
        <position position="1112"/>
    </location>
</feature>
<evidence type="ECO:0000256" key="1">
    <source>
        <dbReference type="ARBA" id="ARBA00000085"/>
    </source>
</evidence>
<evidence type="ECO:0000256" key="6">
    <source>
        <dbReference type="PROSITE-ProRule" id="PRU00169"/>
    </source>
</evidence>
<dbReference type="Pfam" id="PF00512">
    <property type="entry name" value="HisKA"/>
    <property type="match status" value="1"/>
</dbReference>
<dbReference type="InterPro" id="IPR004358">
    <property type="entry name" value="Sig_transdc_His_kin-like_C"/>
</dbReference>
<feature type="transmembrane region" description="Helical" evidence="7">
    <location>
        <begin position="16"/>
        <end position="37"/>
    </location>
</feature>
<dbReference type="Pfam" id="PF02518">
    <property type="entry name" value="HATPase_c"/>
    <property type="match status" value="1"/>
</dbReference>
<dbReference type="SMART" id="SM00387">
    <property type="entry name" value="HATPase_c"/>
    <property type="match status" value="1"/>
</dbReference>
<dbReference type="PROSITE" id="PS50113">
    <property type="entry name" value="PAC"/>
    <property type="match status" value="4"/>
</dbReference>
<feature type="domain" description="PAC" evidence="11">
    <location>
        <begin position="502"/>
        <end position="554"/>
    </location>
</feature>
<feature type="transmembrane region" description="Helical" evidence="7">
    <location>
        <begin position="82"/>
        <end position="102"/>
    </location>
</feature>
<feature type="domain" description="PAC" evidence="11">
    <location>
        <begin position="755"/>
        <end position="807"/>
    </location>
</feature>
<dbReference type="SUPFAM" id="SSF52172">
    <property type="entry name" value="CheY-like"/>
    <property type="match status" value="1"/>
</dbReference>
<dbReference type="InterPro" id="IPR036890">
    <property type="entry name" value="HATPase_C_sf"/>
</dbReference>
<dbReference type="Proteomes" id="UP001272242">
    <property type="component" value="Unassembled WGS sequence"/>
</dbReference>
<feature type="domain" description="PAC" evidence="11">
    <location>
        <begin position="628"/>
        <end position="680"/>
    </location>
</feature>
<dbReference type="PANTHER" id="PTHR43304">
    <property type="entry name" value="PHYTOCHROME-LIKE PROTEIN CPH1"/>
    <property type="match status" value="1"/>
</dbReference>
<feature type="domain" description="PAS" evidence="10">
    <location>
        <begin position="296"/>
        <end position="369"/>
    </location>
</feature>
<keyword evidence="3 6" id="KW-0597">Phosphoprotein</keyword>
<keyword evidence="4" id="KW-0808">Transferase</keyword>
<dbReference type="SUPFAM" id="SSF55785">
    <property type="entry name" value="PYP-like sensor domain (PAS domain)"/>
    <property type="match status" value="4"/>
</dbReference>
<evidence type="ECO:0000259" key="10">
    <source>
        <dbReference type="PROSITE" id="PS50112"/>
    </source>
</evidence>
<dbReference type="PROSITE" id="PS50109">
    <property type="entry name" value="HIS_KIN"/>
    <property type="match status" value="1"/>
</dbReference>
<dbReference type="InterPro" id="IPR003594">
    <property type="entry name" value="HATPase_dom"/>
</dbReference>
<dbReference type="InterPro" id="IPR035965">
    <property type="entry name" value="PAS-like_dom_sf"/>
</dbReference>
<dbReference type="InterPro" id="IPR013767">
    <property type="entry name" value="PAS_fold"/>
</dbReference>
<dbReference type="InterPro" id="IPR005467">
    <property type="entry name" value="His_kinase_dom"/>
</dbReference>
<dbReference type="SUPFAM" id="SSF55874">
    <property type="entry name" value="ATPase domain of HSP90 chaperone/DNA topoisomerase II/histidine kinase"/>
    <property type="match status" value="1"/>
</dbReference>
<sequence length="1181" mass="127214">MADPALFLPDRRFHHFSRAVAAVTGGLGAVILVGWLAGGRAVADLPDFLVVKANTALAFVATGAALWLMVPSEGSRSGRAAAAFSALIGLLTLVEHAFGYDLGIDGLLVRAGPDADNAIPKRLAPATAANFVLLGSALLLLDAPTVRGWVPAHAPAVLAALVALTALAGHTYGVEALYRTGAYASVSIQTTVAFIALALAVLAVRPRRGVVALFASRTAGGLVVRRQLPLVFVALFVLGAVRLAGERAGYYDTAFGLALMVVSGGTVFAVMVLWTGWAAHALDLRLRAAEQVAHDRAELLRATLASIGDGVITTDLEGRVVFLNATAQVLTGWAPPEAVGRPLEQVFDIVNADTRQPVTNPARRALAEGTVVGLANHTVLLARDGTERPIDDSAAPIRTVAGGIGGAVLVFRDVTERYAAEEVLRQERALLRTLIDALPDAVWTKDAEGRFVVSNRAHDEMARAVHASGAVGKTGFDLHPPELAREYEDDDLRVLRHGETVFNKEERGRGPCGGHQWHLVTKIPLRDRAGNVTGLVGVSRNIQARKEAEETLRASEAIFRGAFEDTNLAMGIADLEHRFIRVNAALARLLGYTREELLARSVFDVVHPDDRDESRARREWLRGGAIHFAQEKRFVRRDGRVLWCVTNVSLVRDAGGRPQLYVGQMQDVTAQKQAESELRVSEGRFQAFFDATTVAMVETSPDAHYLRGNAAFFRMFGYAPADLPALAVADVLFPEDRDAVLTQYARIASGEVQSYEADRRYRRKDGSVLWAQVSVVAARDGTGAPKLVTAVIVDMTERKKLEEQFRQAQKMEAVGRLAGGVAHDFNNLLTVINGYGQILLDQLPSENTTRDMVQQMTAAGERAASLTAQLLAFSRKAIVAPKVIDLNEVVSQSANLLRRLIGEDVILTTALSHELSRVKADPTQIEQVILNLAVNAKDAMPRGGRLTIETRNVQLHGPIPAWPDCPPGDYVQLAVSDTGVGMTEEVKARLFEPFFTTKEVGKGTGLGLAVVHGAVKQSGGRVDVYSELGVGTTFKILLPAVGAPLSNGSAVVRFAPRGTETVLLVEDEDGVRQFSRLALETQGYTVLEAANGFEALAVIDSHAGPIHLLLTDVVMPRMSGREVSEVVRARHEGVKVLYVSGYTDDAVVRHGIVEATDAFLQKPFTPWSLARKIRTVLDARV</sequence>
<evidence type="ECO:0000256" key="3">
    <source>
        <dbReference type="ARBA" id="ARBA00022553"/>
    </source>
</evidence>
<dbReference type="EMBL" id="JAXBLV010000056">
    <property type="protein sequence ID" value="MDY3558742.1"/>
    <property type="molecule type" value="Genomic_DNA"/>
</dbReference>
<dbReference type="PRINTS" id="PR00344">
    <property type="entry name" value="BCTRLSENSOR"/>
</dbReference>
<dbReference type="InterPro" id="IPR000700">
    <property type="entry name" value="PAS-assoc_C"/>
</dbReference>
<feature type="transmembrane region" description="Helical" evidence="7">
    <location>
        <begin position="181"/>
        <end position="204"/>
    </location>
</feature>
<dbReference type="SMART" id="SM00448">
    <property type="entry name" value="REC"/>
    <property type="match status" value="1"/>
</dbReference>
<feature type="domain" description="Histidine kinase" evidence="8">
    <location>
        <begin position="820"/>
        <end position="1042"/>
    </location>
</feature>
<dbReference type="Gene3D" id="3.30.450.20">
    <property type="entry name" value="PAS domain"/>
    <property type="match status" value="4"/>
</dbReference>
<evidence type="ECO:0000256" key="7">
    <source>
        <dbReference type="SAM" id="Phobius"/>
    </source>
</evidence>
<dbReference type="InterPro" id="IPR001610">
    <property type="entry name" value="PAC"/>
</dbReference>
<dbReference type="EC" id="2.7.13.3" evidence="2"/>
<keyword evidence="7" id="KW-0472">Membrane</keyword>
<dbReference type="InterPro" id="IPR000014">
    <property type="entry name" value="PAS"/>
</dbReference>
<dbReference type="Gene3D" id="3.30.565.10">
    <property type="entry name" value="Histidine kinase-like ATPase, C-terminal domain"/>
    <property type="match status" value="1"/>
</dbReference>
<reference evidence="13" key="1">
    <citation type="journal article" date="2023" name="Mar. Drugs">
        <title>Gemmata algarum, a Novel Planctomycete Isolated from an Algal Mat, Displays Antimicrobial Activity.</title>
        <authorList>
            <person name="Kumar G."/>
            <person name="Kallscheuer N."/>
            <person name="Kashif M."/>
            <person name="Ahamad S."/>
            <person name="Jagadeeshwari U."/>
            <person name="Pannikurungottu S."/>
            <person name="Haufschild T."/>
            <person name="Kabuu M."/>
            <person name="Sasikala C."/>
            <person name="Jogler C."/>
            <person name="Ramana C."/>
        </authorList>
    </citation>
    <scope>NUCLEOTIDE SEQUENCE [LARGE SCALE GENOMIC DNA]</scope>
    <source>
        <strain evidence="13">JC673</strain>
    </source>
</reference>
<comment type="caution">
    <text evidence="12">The sequence shown here is derived from an EMBL/GenBank/DDBJ whole genome shotgun (WGS) entry which is preliminary data.</text>
</comment>
<dbReference type="CDD" id="cd00082">
    <property type="entry name" value="HisKA"/>
    <property type="match status" value="1"/>
</dbReference>
<dbReference type="SMART" id="SM00388">
    <property type="entry name" value="HisKA"/>
    <property type="match status" value="1"/>
</dbReference>
<evidence type="ECO:0000313" key="12">
    <source>
        <dbReference type="EMBL" id="MDY3558742.1"/>
    </source>
</evidence>
<keyword evidence="7" id="KW-1133">Transmembrane helix</keyword>
<accession>A0ABU5ETV2</accession>
<keyword evidence="5" id="KW-0418">Kinase</keyword>
<feature type="transmembrane region" description="Helical" evidence="7">
    <location>
        <begin position="123"/>
        <end position="141"/>
    </location>
</feature>
<dbReference type="PROSITE" id="PS50110">
    <property type="entry name" value="RESPONSE_REGULATORY"/>
    <property type="match status" value="1"/>
</dbReference>
<dbReference type="Pfam" id="PF08447">
    <property type="entry name" value="PAS_3"/>
    <property type="match status" value="1"/>
</dbReference>
<feature type="domain" description="PAS" evidence="10">
    <location>
        <begin position="555"/>
        <end position="613"/>
    </location>
</feature>
<feature type="domain" description="Response regulatory" evidence="9">
    <location>
        <begin position="1061"/>
        <end position="1177"/>
    </location>
</feature>
<keyword evidence="13" id="KW-1185">Reference proteome</keyword>
<organism evidence="12 13">
    <name type="scientific">Gemmata algarum</name>
    <dbReference type="NCBI Taxonomy" id="2975278"/>
    <lineage>
        <taxon>Bacteria</taxon>
        <taxon>Pseudomonadati</taxon>
        <taxon>Planctomycetota</taxon>
        <taxon>Planctomycetia</taxon>
        <taxon>Gemmatales</taxon>
        <taxon>Gemmataceae</taxon>
        <taxon>Gemmata</taxon>
    </lineage>
</organism>
<evidence type="ECO:0000259" key="9">
    <source>
        <dbReference type="PROSITE" id="PS50110"/>
    </source>
</evidence>
<dbReference type="NCBIfam" id="TIGR00229">
    <property type="entry name" value="sensory_box"/>
    <property type="match status" value="4"/>
</dbReference>
<feature type="transmembrane region" description="Helical" evidence="7">
    <location>
        <begin position="257"/>
        <end position="277"/>
    </location>
</feature>
<dbReference type="PROSITE" id="PS00175">
    <property type="entry name" value="PG_MUTASE"/>
    <property type="match status" value="1"/>
</dbReference>
<protein>
    <recommendedName>
        <fullName evidence="2">histidine kinase</fullName>
        <ecNumber evidence="2">2.7.13.3</ecNumber>
    </recommendedName>
</protein>
<evidence type="ECO:0000256" key="2">
    <source>
        <dbReference type="ARBA" id="ARBA00012438"/>
    </source>
</evidence>
<proteinExistence type="predicted"/>
<evidence type="ECO:0000313" key="13">
    <source>
        <dbReference type="Proteomes" id="UP001272242"/>
    </source>
</evidence>
<comment type="catalytic activity">
    <reaction evidence="1">
        <text>ATP + protein L-histidine = ADP + protein N-phospho-L-histidine.</text>
        <dbReference type="EC" id="2.7.13.3"/>
    </reaction>
</comment>
<dbReference type="InterPro" id="IPR052162">
    <property type="entry name" value="Sensor_kinase/Photoreceptor"/>
</dbReference>
<keyword evidence="7" id="KW-0812">Transmembrane</keyword>
<dbReference type="Gene3D" id="3.40.50.2300">
    <property type="match status" value="1"/>
</dbReference>
<evidence type="ECO:0000256" key="4">
    <source>
        <dbReference type="ARBA" id="ARBA00022679"/>
    </source>
</evidence>
<feature type="transmembrane region" description="Helical" evidence="7">
    <location>
        <begin position="224"/>
        <end position="245"/>
    </location>
</feature>
<dbReference type="InterPro" id="IPR011006">
    <property type="entry name" value="CheY-like_superfamily"/>
</dbReference>
<evidence type="ECO:0000259" key="11">
    <source>
        <dbReference type="PROSITE" id="PS50113"/>
    </source>
</evidence>
<dbReference type="InterPro" id="IPR001789">
    <property type="entry name" value="Sig_transdc_resp-reg_receiver"/>
</dbReference>
<dbReference type="PROSITE" id="PS50112">
    <property type="entry name" value="PAS"/>
    <property type="match status" value="3"/>
</dbReference>
<name>A0ABU5ETV2_9BACT</name>
<dbReference type="CDD" id="cd00130">
    <property type="entry name" value="PAS"/>
    <property type="match status" value="4"/>
</dbReference>
<dbReference type="Gene3D" id="1.10.287.130">
    <property type="match status" value="1"/>
</dbReference>
<dbReference type="SUPFAM" id="SSF47384">
    <property type="entry name" value="Homodimeric domain of signal transducing histidine kinase"/>
    <property type="match status" value="1"/>
</dbReference>